<proteinExistence type="predicted"/>
<name>A0A1H8IMC9_9BACT</name>
<dbReference type="InterPro" id="IPR013325">
    <property type="entry name" value="RNA_pol_sigma_r2"/>
</dbReference>
<dbReference type="RefSeq" id="WP_089920540.1">
    <property type="nucleotide sequence ID" value="NZ_FOBB01000012.1"/>
</dbReference>
<organism evidence="1 2">
    <name type="scientific">Chitinophaga rupis</name>
    <dbReference type="NCBI Taxonomy" id="573321"/>
    <lineage>
        <taxon>Bacteria</taxon>
        <taxon>Pseudomonadati</taxon>
        <taxon>Bacteroidota</taxon>
        <taxon>Chitinophagia</taxon>
        <taxon>Chitinophagales</taxon>
        <taxon>Chitinophagaceae</taxon>
        <taxon>Chitinophaga</taxon>
    </lineage>
</organism>
<reference evidence="1 2" key="1">
    <citation type="submission" date="2016-10" db="EMBL/GenBank/DDBJ databases">
        <authorList>
            <person name="de Groot N.N."/>
        </authorList>
    </citation>
    <scope>NUCLEOTIDE SEQUENCE [LARGE SCALE GENOMIC DNA]</scope>
    <source>
        <strain evidence="1 2">DSM 21039</strain>
    </source>
</reference>
<gene>
    <name evidence="1" type="ORF">SAMN04488505_1124</name>
</gene>
<dbReference type="EMBL" id="FOBB01000012">
    <property type="protein sequence ID" value="SEN69176.1"/>
    <property type="molecule type" value="Genomic_DNA"/>
</dbReference>
<protein>
    <recommendedName>
        <fullName evidence="3">Sigma-70 region 2</fullName>
    </recommendedName>
</protein>
<sequence>MKRKVEQHNDKQLLRRLRTGDPNALNDAYRQYRVWLLVVATTYLTDEAEAKTLVEDFFIECWDKNLFKDVRVPLRTFLFKTLTERCKKQGIQINMYP</sequence>
<dbReference type="OrthoDB" id="9784272at2"/>
<accession>A0A1H8IMC9</accession>
<dbReference type="Proteomes" id="UP000198984">
    <property type="component" value="Unassembled WGS sequence"/>
</dbReference>
<dbReference type="AlphaFoldDB" id="A0A1H8IMC9"/>
<dbReference type="STRING" id="573321.SAMN04488505_1124"/>
<dbReference type="SUPFAM" id="SSF88946">
    <property type="entry name" value="Sigma2 domain of RNA polymerase sigma factors"/>
    <property type="match status" value="1"/>
</dbReference>
<dbReference type="GO" id="GO:0003700">
    <property type="term" value="F:DNA-binding transcription factor activity"/>
    <property type="evidence" value="ECO:0007669"/>
    <property type="project" value="InterPro"/>
</dbReference>
<evidence type="ECO:0008006" key="3">
    <source>
        <dbReference type="Google" id="ProtNLM"/>
    </source>
</evidence>
<dbReference type="GO" id="GO:0006352">
    <property type="term" value="P:DNA-templated transcription initiation"/>
    <property type="evidence" value="ECO:0007669"/>
    <property type="project" value="InterPro"/>
</dbReference>
<evidence type="ECO:0000313" key="1">
    <source>
        <dbReference type="EMBL" id="SEN69176.1"/>
    </source>
</evidence>
<keyword evidence="2" id="KW-1185">Reference proteome</keyword>
<evidence type="ECO:0000313" key="2">
    <source>
        <dbReference type="Proteomes" id="UP000198984"/>
    </source>
</evidence>
<dbReference type="Gene3D" id="1.10.1740.10">
    <property type="match status" value="1"/>
</dbReference>